<evidence type="ECO:0000313" key="3">
    <source>
        <dbReference type="Proteomes" id="UP000277871"/>
    </source>
</evidence>
<accession>A0A3L9LD38</accession>
<proteinExistence type="predicted"/>
<feature type="region of interest" description="Disordered" evidence="1">
    <location>
        <begin position="51"/>
        <end position="76"/>
    </location>
</feature>
<feature type="region of interest" description="Disordered" evidence="1">
    <location>
        <begin position="1"/>
        <end position="32"/>
    </location>
</feature>
<dbReference type="Gene3D" id="3.40.50.300">
    <property type="entry name" value="P-loop containing nucleotide triphosphate hydrolases"/>
    <property type="match status" value="1"/>
</dbReference>
<dbReference type="InterPro" id="IPR027417">
    <property type="entry name" value="P-loop_NTPase"/>
</dbReference>
<dbReference type="EMBL" id="RDEX01000001">
    <property type="protein sequence ID" value="RLY94292.1"/>
    <property type="molecule type" value="Genomic_DNA"/>
</dbReference>
<dbReference type="NCBIfam" id="TIGR03815">
    <property type="entry name" value="CpaE_hom_Actino"/>
    <property type="match status" value="1"/>
</dbReference>
<organism evidence="2 3">
    <name type="scientific">Kocuria tytonicola</name>
    <dbReference type="NCBI Taxonomy" id="2055946"/>
    <lineage>
        <taxon>Bacteria</taxon>
        <taxon>Bacillati</taxon>
        <taxon>Actinomycetota</taxon>
        <taxon>Actinomycetes</taxon>
        <taxon>Micrococcales</taxon>
        <taxon>Micrococcaceae</taxon>
        <taxon>Kocuria</taxon>
    </lineage>
</organism>
<sequence>MTSAHILNPGAPPTDPRRRARRAAPEAAADRALPAAAEACTVGYSGSYPQGHQSLAAHHPGSAGLPRGAHVPGAHAWDGPIAPRLYTGQAVSAGAPGRPGGRGVRLFTDSPDLAEAVDAVCIGAGAQLTVTRESGVAAASSDLVLVDADWRGDGVPPGCVVVALAGNGDAWDVATRFQATAVVVLPHAAAWLAELVSRSTQQTAESALGRVYGVVGATGGVGASTAACWLAGHFTARGTDTALVDGDPLGTGLDLVLGEESEDGLRWPELHQFSGAVAADQLWAAMPRVDALRYLSWDRHATHADTVPSATVISALRGAAAVQVVDLSRADLARQAPWCDAVVVLAPRTVRGVLAAEHAVLTCGAVPAVTVLAGLNVADVEPRVLAEATGVPCVATLAFDPRVPQHLDDGSVLRRGRISRHAKAVARIADALEGTS</sequence>
<comment type="caution">
    <text evidence="2">The sequence shown here is derived from an EMBL/GenBank/DDBJ whole genome shotgun (WGS) entry which is preliminary data.</text>
</comment>
<evidence type="ECO:0000256" key="1">
    <source>
        <dbReference type="SAM" id="MobiDB-lite"/>
    </source>
</evidence>
<dbReference type="RefSeq" id="WP_121864201.1">
    <property type="nucleotide sequence ID" value="NZ_RDEX01000001.1"/>
</dbReference>
<evidence type="ECO:0008006" key="4">
    <source>
        <dbReference type="Google" id="ProtNLM"/>
    </source>
</evidence>
<keyword evidence="3" id="KW-1185">Reference proteome</keyword>
<dbReference type="Proteomes" id="UP000277871">
    <property type="component" value="Unassembled WGS sequence"/>
</dbReference>
<protein>
    <recommendedName>
        <fullName evidence="4">Septum site determining protein</fullName>
    </recommendedName>
</protein>
<evidence type="ECO:0000313" key="2">
    <source>
        <dbReference type="EMBL" id="RLY94292.1"/>
    </source>
</evidence>
<reference evidence="2 3" key="1">
    <citation type="submission" date="2018-10" db="EMBL/GenBank/DDBJ databases">
        <title>Kocuria tytonicola, new bacteria from the preen glands of American barn owls (Tyto furcata).</title>
        <authorList>
            <person name="Braun M.S."/>
            <person name="Wang E."/>
            <person name="Zimmermann S."/>
            <person name="Boutin S."/>
            <person name="Wagner H."/>
            <person name="Wink M."/>
        </authorList>
    </citation>
    <scope>NUCLEOTIDE SEQUENCE [LARGE SCALE GENOMIC DNA]</scope>
    <source>
        <strain evidence="2 3">473</strain>
    </source>
</reference>
<dbReference type="InterPro" id="IPR022521">
    <property type="entry name" value="Rv3660c"/>
</dbReference>
<gene>
    <name evidence="2" type="ORF">EAE32_03560</name>
</gene>
<dbReference type="SUPFAM" id="SSF52540">
    <property type="entry name" value="P-loop containing nucleoside triphosphate hydrolases"/>
    <property type="match status" value="1"/>
</dbReference>
<name>A0A3L9LD38_9MICC</name>
<dbReference type="AlphaFoldDB" id="A0A3L9LD38"/>